<evidence type="ECO:0000313" key="8">
    <source>
        <dbReference type="EMBL" id="NSB14612.1"/>
    </source>
</evidence>
<dbReference type="PROSITE" id="PS51257">
    <property type="entry name" value="PROKAR_LIPOPROTEIN"/>
    <property type="match status" value="1"/>
</dbReference>
<dbReference type="GO" id="GO:0006865">
    <property type="term" value="P:amino acid transport"/>
    <property type="evidence" value="ECO:0007669"/>
    <property type="project" value="UniProtKB-KW"/>
</dbReference>
<reference evidence="9" key="1">
    <citation type="submission" date="2014-12" db="EMBL/GenBank/DDBJ databases">
        <title>Genome sequence of Clostridium beijerinckii strain 59B.</title>
        <authorList>
            <person name="Little G.T."/>
            <person name="Minton N.P."/>
        </authorList>
    </citation>
    <scope>NUCLEOTIDE SEQUENCE [LARGE SCALE GENOMIC DNA]</scope>
    <source>
        <strain evidence="9">59B</strain>
    </source>
</reference>
<accession>A0A0B5QAN8</accession>
<dbReference type="PRINTS" id="PR00337">
    <property type="entry name" value="LEUILEVALBP"/>
</dbReference>
<comment type="similarity">
    <text evidence="1">Belongs to the leucine-binding protein family.</text>
</comment>
<feature type="domain" description="Leucine-binding protein" evidence="6">
    <location>
        <begin position="45"/>
        <end position="382"/>
    </location>
</feature>
<dbReference type="SUPFAM" id="SSF53822">
    <property type="entry name" value="Periplasmic binding protein-like I"/>
    <property type="match status" value="1"/>
</dbReference>
<organism evidence="7 9">
    <name type="scientific">Clostridium beijerinckii</name>
    <name type="common">Clostridium MP</name>
    <dbReference type="NCBI Taxonomy" id="1520"/>
    <lineage>
        <taxon>Bacteria</taxon>
        <taxon>Bacillati</taxon>
        <taxon>Bacillota</taxon>
        <taxon>Clostridia</taxon>
        <taxon>Eubacteriales</taxon>
        <taxon>Clostridiaceae</taxon>
        <taxon>Clostridium</taxon>
    </lineage>
</organism>
<sequence length="393" mass="41945">MIKKTFFKRILGVVTVLAMTATMFMGCSETAKVSSNGGSAASGDTIKIGGVFPLTGDVPALGAAMENGSKLAIKEINDAGGVLGKKLELVSEDDQNQAATAPNAITKLITQDKVSAVVGTYASKCSIPMAAVAKDSKVVMITPGSTNEKVTTEGGDYVFRACFIDPLQGQVGAKFASENLKAKKVAMLYDIGNDYCVGISKEFKKNFEAAGGTVAYEKTYNAGESDFKAFLTEIKELNVDVIYLPDNYSTVGLIAKQAREIGIKAPFLGSDSWSDPGLVKVGGDAIEGSYFTDHLSLKSDNASIKKFVENYKKEYNGDPSAFSVLSYDSVYILAEAIKKAGSTDENAIKDAMAKLDADCGTTHYKFDDKHNPIKSVVINKVVNGQFEFETEVK</sequence>
<evidence type="ECO:0000256" key="5">
    <source>
        <dbReference type="SAM" id="SignalP"/>
    </source>
</evidence>
<dbReference type="InterPro" id="IPR051010">
    <property type="entry name" value="BCAA_transport"/>
</dbReference>
<dbReference type="AlphaFoldDB" id="A0A0B5QAN8"/>
<proteinExistence type="inferred from homology"/>
<dbReference type="Proteomes" id="UP000822184">
    <property type="component" value="Unassembled WGS sequence"/>
</dbReference>
<dbReference type="InterPro" id="IPR000709">
    <property type="entry name" value="Leu_Ile_Val-bd"/>
</dbReference>
<gene>
    <name evidence="8" type="ORF">BCD95_002871</name>
    <name evidence="7" type="ORF">LF65_02706</name>
</gene>
<dbReference type="InterPro" id="IPR028082">
    <property type="entry name" value="Peripla_BP_I"/>
</dbReference>
<keyword evidence="4" id="KW-0029">Amino-acid transport</keyword>
<keyword evidence="2" id="KW-0813">Transport</keyword>
<dbReference type="Proteomes" id="UP000031866">
    <property type="component" value="Chromosome"/>
</dbReference>
<reference evidence="8" key="3">
    <citation type="submission" date="2020-06" db="EMBL/GenBank/DDBJ databases">
        <title>Genomic insights into acetone-butanol-ethanol (ABE) fermentation by sequencing solventogenic clostridia strains.</title>
        <authorList>
            <person name="Brown S."/>
        </authorList>
    </citation>
    <scope>NUCLEOTIDE SEQUENCE</scope>
    <source>
        <strain evidence="8">DJ123</strain>
    </source>
</reference>
<feature type="signal peptide" evidence="5">
    <location>
        <begin position="1"/>
        <end position="25"/>
    </location>
</feature>
<dbReference type="OrthoDB" id="9783240at2"/>
<evidence type="ECO:0000256" key="1">
    <source>
        <dbReference type="ARBA" id="ARBA00010062"/>
    </source>
</evidence>
<dbReference type="RefSeq" id="WP_017210654.1">
    <property type="nucleotide sequence ID" value="NZ_CP010086.2"/>
</dbReference>
<evidence type="ECO:0000259" key="6">
    <source>
        <dbReference type="Pfam" id="PF13458"/>
    </source>
</evidence>
<dbReference type="CDD" id="cd06347">
    <property type="entry name" value="PBP1_ABC_LivK_ligand_binding-like"/>
    <property type="match status" value="1"/>
</dbReference>
<evidence type="ECO:0000256" key="2">
    <source>
        <dbReference type="ARBA" id="ARBA00022448"/>
    </source>
</evidence>
<dbReference type="EMBL" id="JABTDW010000001">
    <property type="protein sequence ID" value="NSB14612.1"/>
    <property type="molecule type" value="Genomic_DNA"/>
</dbReference>
<name>A0A0B5QAN8_CLOBE</name>
<dbReference type="EMBL" id="CP010086">
    <property type="protein sequence ID" value="AJG99279.1"/>
    <property type="molecule type" value="Genomic_DNA"/>
</dbReference>
<protein>
    <submittedName>
        <fullName evidence="8">Branched-chain amino acid transport system substrate-binding protein</fullName>
    </submittedName>
    <submittedName>
        <fullName evidence="7">Ethanolamine utilization protein EutJ</fullName>
    </submittedName>
</protein>
<keyword evidence="3 5" id="KW-0732">Signal</keyword>
<evidence type="ECO:0000256" key="3">
    <source>
        <dbReference type="ARBA" id="ARBA00022729"/>
    </source>
</evidence>
<dbReference type="STRING" id="1520.LF65_02706"/>
<dbReference type="Pfam" id="PF13458">
    <property type="entry name" value="Peripla_BP_6"/>
    <property type="match status" value="1"/>
</dbReference>
<dbReference type="KEGG" id="cbei:LF65_02706"/>
<dbReference type="InterPro" id="IPR028081">
    <property type="entry name" value="Leu-bd"/>
</dbReference>
<dbReference type="PANTHER" id="PTHR30483">
    <property type="entry name" value="LEUCINE-SPECIFIC-BINDING PROTEIN"/>
    <property type="match status" value="1"/>
</dbReference>
<evidence type="ECO:0000256" key="4">
    <source>
        <dbReference type="ARBA" id="ARBA00022970"/>
    </source>
</evidence>
<evidence type="ECO:0000313" key="7">
    <source>
        <dbReference type="EMBL" id="AJG99279.1"/>
    </source>
</evidence>
<reference evidence="7" key="2">
    <citation type="submission" date="2016-02" db="EMBL/GenBank/DDBJ databases">
        <title>Genome sequence of Clostridium beijerinckii strain 59B.</title>
        <authorList>
            <person name="Little G.T."/>
            <person name="Minton N.P."/>
        </authorList>
    </citation>
    <scope>NUCLEOTIDE SEQUENCE</scope>
    <source>
        <strain evidence="7">NCIMB 14988</strain>
    </source>
</reference>
<dbReference type="PANTHER" id="PTHR30483:SF6">
    <property type="entry name" value="PERIPLASMIC BINDING PROTEIN OF ABC TRANSPORTER FOR NATURAL AMINO ACIDS"/>
    <property type="match status" value="1"/>
</dbReference>
<evidence type="ECO:0000313" key="9">
    <source>
        <dbReference type="Proteomes" id="UP000031866"/>
    </source>
</evidence>
<feature type="chain" id="PRO_5041596559" evidence="5">
    <location>
        <begin position="26"/>
        <end position="393"/>
    </location>
</feature>
<dbReference type="Gene3D" id="3.40.50.2300">
    <property type="match status" value="2"/>
</dbReference>